<dbReference type="GO" id="GO:0008081">
    <property type="term" value="F:phosphoric diester hydrolase activity"/>
    <property type="evidence" value="ECO:0007669"/>
    <property type="project" value="UniProtKB-ARBA"/>
</dbReference>
<dbReference type="PANTHER" id="PTHR43155">
    <property type="entry name" value="CYCLIC DI-GMP PHOSPHODIESTERASE PA4108-RELATED"/>
    <property type="match status" value="1"/>
</dbReference>
<dbReference type="InterPro" id="IPR037522">
    <property type="entry name" value="HD_GYP_dom"/>
</dbReference>
<dbReference type="InterPro" id="IPR003607">
    <property type="entry name" value="HD/PDEase_dom"/>
</dbReference>
<comment type="caution">
    <text evidence="2">The sequence shown here is derived from an EMBL/GenBank/DDBJ whole genome shotgun (WGS) entry which is preliminary data.</text>
</comment>
<gene>
    <name evidence="2" type="ORF">BFC17_05545</name>
</gene>
<dbReference type="Pfam" id="PF11871">
    <property type="entry name" value="DUF3391"/>
    <property type="match status" value="1"/>
</dbReference>
<reference evidence="2 3" key="1">
    <citation type="submission" date="2016-09" db="EMBL/GenBank/DDBJ databases">
        <title>Alteromonas lipolytica, a new species isolated from sea water.</title>
        <authorList>
            <person name="Wu Y.-H."/>
            <person name="Cheng H."/>
            <person name="Xu X.-W."/>
        </authorList>
    </citation>
    <scope>NUCLEOTIDE SEQUENCE [LARGE SCALE GENOMIC DNA]</scope>
    <source>
        <strain evidence="2 3">JW12</strain>
    </source>
</reference>
<proteinExistence type="predicted"/>
<organism evidence="2 3">
    <name type="scientific">Alteromonas lipolytica</name>
    <dbReference type="NCBI Taxonomy" id="1856405"/>
    <lineage>
        <taxon>Bacteria</taxon>
        <taxon>Pseudomonadati</taxon>
        <taxon>Pseudomonadota</taxon>
        <taxon>Gammaproteobacteria</taxon>
        <taxon>Alteromonadales</taxon>
        <taxon>Alteromonadaceae</taxon>
        <taxon>Alteromonas/Salinimonas group</taxon>
        <taxon>Alteromonas</taxon>
    </lineage>
</organism>
<dbReference type="Proteomes" id="UP000176037">
    <property type="component" value="Unassembled WGS sequence"/>
</dbReference>
<dbReference type="AlphaFoldDB" id="A0A1E8FAI4"/>
<keyword evidence="3" id="KW-1185">Reference proteome</keyword>
<evidence type="ECO:0000313" key="3">
    <source>
        <dbReference type="Proteomes" id="UP000176037"/>
    </source>
</evidence>
<name>A0A1E8FAI4_9ALTE</name>
<dbReference type="EMBL" id="MJIC01000016">
    <property type="protein sequence ID" value="OFI32618.1"/>
    <property type="molecule type" value="Genomic_DNA"/>
</dbReference>
<dbReference type="RefSeq" id="WP_070178146.1">
    <property type="nucleotide sequence ID" value="NZ_BMJR01000005.1"/>
</dbReference>
<dbReference type="Gene3D" id="1.10.3210.10">
    <property type="entry name" value="Hypothetical protein af1432"/>
    <property type="match status" value="1"/>
</dbReference>
<dbReference type="PROSITE" id="PS51832">
    <property type="entry name" value="HD_GYP"/>
    <property type="match status" value="1"/>
</dbReference>
<dbReference type="STRING" id="1856405.BFC17_05545"/>
<accession>A0A1E8FAI4</accession>
<dbReference type="OrthoDB" id="9764808at2"/>
<protein>
    <recommendedName>
        <fullName evidence="1">HD-GYP domain-containing protein</fullName>
    </recommendedName>
</protein>
<dbReference type="PANTHER" id="PTHR43155:SF2">
    <property type="entry name" value="CYCLIC DI-GMP PHOSPHODIESTERASE PA4108"/>
    <property type="match status" value="1"/>
</dbReference>
<evidence type="ECO:0000259" key="1">
    <source>
        <dbReference type="PROSITE" id="PS51832"/>
    </source>
</evidence>
<dbReference type="SUPFAM" id="SSF109604">
    <property type="entry name" value="HD-domain/PDEase-like"/>
    <property type="match status" value="1"/>
</dbReference>
<dbReference type="InterPro" id="IPR021812">
    <property type="entry name" value="DUF3391"/>
</dbReference>
<dbReference type="CDD" id="cd00077">
    <property type="entry name" value="HDc"/>
    <property type="match status" value="1"/>
</dbReference>
<sequence>MLQRIAIDELCPGMYVNRVLDDTGKVKIRSKGVVRSDKVIAQLKQKGVEFVEIDTTKGLAPVAPPAPEPEADPKSCLVETTSAPLTSDNLKAAEKLFQKAMAIQQSFLEHLKTGKGADVNKLTALTQDILECVFENQAAMICLSMVQRGNDCLLEHSLNCSIHMAILADAAGYDKQSVEYASLAGLLMDIGMVKLPAELCVPKERLSGSDLMMYQTHVDESLEVLDGTDDLPEIVKTIVSQHHERIDGSGFPKGLSGEEIEPLAQLAAVVDEFSQLGMSAPLGNAYPVNRVLKTMAQNTGLEQSLVNRLIGVLGIYPIGSLVKLKSGKLGIVSRRNSSNLLQPQVMTFYSINSGHFQEIKRIDLAKGGDEIESSIGPDEFAINLPKFFSDVFIHQVGK</sequence>
<evidence type="ECO:0000313" key="2">
    <source>
        <dbReference type="EMBL" id="OFI32618.1"/>
    </source>
</evidence>
<dbReference type="Pfam" id="PF13487">
    <property type="entry name" value="HD_5"/>
    <property type="match status" value="1"/>
</dbReference>
<feature type="domain" description="HD-GYP" evidence="1">
    <location>
        <begin position="131"/>
        <end position="327"/>
    </location>
</feature>